<evidence type="ECO:0000259" key="8">
    <source>
        <dbReference type="Pfam" id="PF13867"/>
    </source>
</evidence>
<keyword evidence="4" id="KW-0805">Transcription regulation</keyword>
<dbReference type="Pfam" id="PF13867">
    <property type="entry name" value="SAP30_Sin3_bdg"/>
    <property type="match status" value="1"/>
</dbReference>
<dbReference type="InterPro" id="IPR038291">
    <property type="entry name" value="SAP30_C_sf"/>
</dbReference>
<evidence type="ECO:0000256" key="4">
    <source>
        <dbReference type="ARBA" id="ARBA00023015"/>
    </source>
</evidence>
<organism evidence="9 10">
    <name type="scientific">Gonapodya prolifera (strain JEL478)</name>
    <name type="common">Monoblepharis prolifera</name>
    <dbReference type="NCBI Taxonomy" id="1344416"/>
    <lineage>
        <taxon>Eukaryota</taxon>
        <taxon>Fungi</taxon>
        <taxon>Fungi incertae sedis</taxon>
        <taxon>Chytridiomycota</taxon>
        <taxon>Chytridiomycota incertae sedis</taxon>
        <taxon>Monoblepharidomycetes</taxon>
        <taxon>Monoblepharidales</taxon>
        <taxon>Gonapodyaceae</taxon>
        <taxon>Gonapodya</taxon>
    </lineage>
</organism>
<comment type="similarity">
    <text evidence="2">Belongs to the SAP30 family.</text>
</comment>
<keyword evidence="10" id="KW-1185">Reference proteome</keyword>
<dbReference type="Proteomes" id="UP000070544">
    <property type="component" value="Unassembled WGS sequence"/>
</dbReference>
<keyword evidence="6" id="KW-0539">Nucleus</keyword>
<evidence type="ECO:0000256" key="5">
    <source>
        <dbReference type="ARBA" id="ARBA00023163"/>
    </source>
</evidence>
<reference evidence="9 10" key="1">
    <citation type="journal article" date="2015" name="Genome Biol. Evol.">
        <title>Phylogenomic analyses indicate that early fungi evolved digesting cell walls of algal ancestors of land plants.</title>
        <authorList>
            <person name="Chang Y."/>
            <person name="Wang S."/>
            <person name="Sekimoto S."/>
            <person name="Aerts A.L."/>
            <person name="Choi C."/>
            <person name="Clum A."/>
            <person name="LaButti K.M."/>
            <person name="Lindquist E.A."/>
            <person name="Yee Ngan C."/>
            <person name="Ohm R.A."/>
            <person name="Salamov A.A."/>
            <person name="Grigoriev I.V."/>
            <person name="Spatafora J.W."/>
            <person name="Berbee M.L."/>
        </authorList>
    </citation>
    <scope>NUCLEOTIDE SEQUENCE [LARGE SCALE GENOMIC DNA]</scope>
    <source>
        <strain evidence="9 10">JEL478</strain>
    </source>
</reference>
<sequence length="119" mass="12781">MPPAQKTRTEYYDMPKVDFTLLPDSSLRRYRRAHALTVPPDAPREDLAREAARHFANQTVDEKDAIVHFVYSVRNKDRVLKLPPTISLDPEDPPAPNGTSSGAGAGGAGAGAGTAPGTE</sequence>
<feature type="compositionally biased region" description="Gly residues" evidence="7">
    <location>
        <begin position="101"/>
        <end position="119"/>
    </location>
</feature>
<feature type="domain" description="Histone deacetylase complex subunit SAP30 Sin3 binding" evidence="8">
    <location>
        <begin position="24"/>
        <end position="74"/>
    </location>
</feature>
<feature type="region of interest" description="Disordered" evidence="7">
    <location>
        <begin position="83"/>
        <end position="119"/>
    </location>
</feature>
<dbReference type="EMBL" id="KQ965738">
    <property type="protein sequence ID" value="KXS19420.1"/>
    <property type="molecule type" value="Genomic_DNA"/>
</dbReference>
<dbReference type="GO" id="GO:0000118">
    <property type="term" value="C:histone deacetylase complex"/>
    <property type="evidence" value="ECO:0007669"/>
    <property type="project" value="TreeGrafter"/>
</dbReference>
<keyword evidence="3" id="KW-0678">Repressor</keyword>
<evidence type="ECO:0000313" key="10">
    <source>
        <dbReference type="Proteomes" id="UP000070544"/>
    </source>
</evidence>
<evidence type="ECO:0000256" key="2">
    <source>
        <dbReference type="ARBA" id="ARBA00006283"/>
    </source>
</evidence>
<dbReference type="Gene3D" id="6.10.160.20">
    <property type="match status" value="1"/>
</dbReference>
<dbReference type="OrthoDB" id="510958at2759"/>
<evidence type="ECO:0000256" key="3">
    <source>
        <dbReference type="ARBA" id="ARBA00022491"/>
    </source>
</evidence>
<evidence type="ECO:0000313" key="9">
    <source>
        <dbReference type="EMBL" id="KXS19420.1"/>
    </source>
</evidence>
<evidence type="ECO:0000256" key="6">
    <source>
        <dbReference type="ARBA" id="ARBA00023242"/>
    </source>
</evidence>
<name>A0A139ARQ4_GONPJ</name>
<dbReference type="GO" id="GO:0006355">
    <property type="term" value="P:regulation of DNA-templated transcription"/>
    <property type="evidence" value="ECO:0007669"/>
    <property type="project" value="TreeGrafter"/>
</dbReference>
<dbReference type="AlphaFoldDB" id="A0A139ARQ4"/>
<accession>A0A139ARQ4</accession>
<proteinExistence type="inferred from homology"/>
<dbReference type="InterPro" id="IPR025718">
    <property type="entry name" value="SAP30_Sin3-bd"/>
</dbReference>
<dbReference type="GO" id="GO:0003712">
    <property type="term" value="F:transcription coregulator activity"/>
    <property type="evidence" value="ECO:0007669"/>
    <property type="project" value="TreeGrafter"/>
</dbReference>
<dbReference type="PANTHER" id="PTHR13286">
    <property type="entry name" value="SAP30"/>
    <property type="match status" value="1"/>
</dbReference>
<dbReference type="PANTHER" id="PTHR13286:SF6">
    <property type="entry name" value="HISTONE DEACETYLASE COMPLEX SUBUNIT SAP30L-RELATED"/>
    <property type="match status" value="1"/>
</dbReference>
<dbReference type="STRING" id="1344416.A0A139ARQ4"/>
<keyword evidence="5" id="KW-0804">Transcription</keyword>
<evidence type="ECO:0000256" key="1">
    <source>
        <dbReference type="ARBA" id="ARBA00004123"/>
    </source>
</evidence>
<dbReference type="InterPro" id="IPR024145">
    <property type="entry name" value="His_deAcase_SAP30/SAP30L"/>
</dbReference>
<comment type="subcellular location">
    <subcellularLocation>
        <location evidence="1">Nucleus</location>
    </subcellularLocation>
</comment>
<gene>
    <name evidence="9" type="ORF">M427DRAFT_52859</name>
</gene>
<evidence type="ECO:0000256" key="7">
    <source>
        <dbReference type="SAM" id="MobiDB-lite"/>
    </source>
</evidence>
<protein>
    <recommendedName>
        <fullName evidence="8">Histone deacetylase complex subunit SAP30 Sin3 binding domain-containing protein</fullName>
    </recommendedName>
</protein>